<dbReference type="Pfam" id="PF09650">
    <property type="entry name" value="PHA_gran_rgn"/>
    <property type="match status" value="1"/>
</dbReference>
<evidence type="ECO:0000313" key="1">
    <source>
        <dbReference type="EMBL" id="MFD1785331.1"/>
    </source>
</evidence>
<keyword evidence="2" id="KW-1185">Reference proteome</keyword>
<reference evidence="2" key="1">
    <citation type="journal article" date="2019" name="Int. J. Syst. Evol. Microbiol.">
        <title>The Global Catalogue of Microorganisms (GCM) 10K type strain sequencing project: providing services to taxonomists for standard genome sequencing and annotation.</title>
        <authorList>
            <consortium name="The Broad Institute Genomics Platform"/>
            <consortium name="The Broad Institute Genome Sequencing Center for Infectious Disease"/>
            <person name="Wu L."/>
            <person name="Ma J."/>
        </authorList>
    </citation>
    <scope>NUCLEOTIDE SEQUENCE [LARGE SCALE GENOMIC DNA]</scope>
    <source>
        <strain evidence="2">DFY28</strain>
    </source>
</reference>
<name>A0ABW4N678_9CAUL</name>
<gene>
    <name evidence="1" type="ORF">ACFSC0_18160</name>
</gene>
<comment type="caution">
    <text evidence="1">The sequence shown here is derived from an EMBL/GenBank/DDBJ whole genome shotgun (WGS) entry which is preliminary data.</text>
</comment>
<dbReference type="InterPro" id="IPR013433">
    <property type="entry name" value="PHA_gran_rgn"/>
</dbReference>
<protein>
    <submittedName>
        <fullName evidence="1">Polyhydroxyalkanoic acid system family protein</fullName>
    </submittedName>
</protein>
<dbReference type="RefSeq" id="WP_377284188.1">
    <property type="nucleotide sequence ID" value="NZ_JBHRSI010000013.1"/>
</dbReference>
<dbReference type="EMBL" id="JBHUEY010000006">
    <property type="protein sequence ID" value="MFD1785331.1"/>
    <property type="molecule type" value="Genomic_DNA"/>
</dbReference>
<organism evidence="1 2">
    <name type="scientific">Phenylobacterium terrae</name>
    <dbReference type="NCBI Taxonomy" id="2665495"/>
    <lineage>
        <taxon>Bacteria</taxon>
        <taxon>Pseudomonadati</taxon>
        <taxon>Pseudomonadota</taxon>
        <taxon>Alphaproteobacteria</taxon>
        <taxon>Caulobacterales</taxon>
        <taxon>Caulobacteraceae</taxon>
        <taxon>Phenylobacterium</taxon>
    </lineage>
</organism>
<proteinExistence type="predicted"/>
<sequence length="104" mass="10966">MTQPITVNIPHSLGTAEAKRRIERGFGELGGSLPGGGFAQLKQSWSGDTMSFSAQVMGQSVSGAIDVLDSAVNLKLILPPFLAMIAGKIKGKIEQKGTLLLEKK</sequence>
<evidence type="ECO:0000313" key="2">
    <source>
        <dbReference type="Proteomes" id="UP001597237"/>
    </source>
</evidence>
<accession>A0ABW4N678</accession>
<dbReference type="Proteomes" id="UP001597237">
    <property type="component" value="Unassembled WGS sequence"/>
</dbReference>